<keyword evidence="1" id="KW-0548">Nucleotidyltransferase</keyword>
<name>A0A4C1VIT8_EUMVA</name>
<dbReference type="Proteomes" id="UP000299102">
    <property type="component" value="Unassembled WGS sequence"/>
</dbReference>
<evidence type="ECO:0000313" key="1">
    <source>
        <dbReference type="EMBL" id="GBP38207.1"/>
    </source>
</evidence>
<reference evidence="1 2" key="1">
    <citation type="journal article" date="2019" name="Commun. Biol.">
        <title>The bagworm genome reveals a unique fibroin gene that provides high tensile strength.</title>
        <authorList>
            <person name="Kono N."/>
            <person name="Nakamura H."/>
            <person name="Ohtoshi R."/>
            <person name="Tomita M."/>
            <person name="Numata K."/>
            <person name="Arakawa K."/>
        </authorList>
    </citation>
    <scope>NUCLEOTIDE SEQUENCE [LARGE SCALE GENOMIC DNA]</scope>
</reference>
<dbReference type="OrthoDB" id="10050074at2759"/>
<comment type="caution">
    <text evidence="1">The sequence shown here is derived from an EMBL/GenBank/DDBJ whole genome shotgun (WGS) entry which is preliminary data.</text>
</comment>
<dbReference type="AlphaFoldDB" id="A0A4C1VIT8"/>
<keyword evidence="2" id="KW-1185">Reference proteome</keyword>
<keyword evidence="1" id="KW-0808">Transferase</keyword>
<keyword evidence="1" id="KW-0695">RNA-directed DNA polymerase</keyword>
<protein>
    <submittedName>
        <fullName evidence="1">RNA-directed DNA polymerase from mobile element jockey</fullName>
    </submittedName>
</protein>
<organism evidence="1 2">
    <name type="scientific">Eumeta variegata</name>
    <name type="common">Bagworm moth</name>
    <name type="synonym">Eumeta japonica</name>
    <dbReference type="NCBI Taxonomy" id="151549"/>
    <lineage>
        <taxon>Eukaryota</taxon>
        <taxon>Metazoa</taxon>
        <taxon>Ecdysozoa</taxon>
        <taxon>Arthropoda</taxon>
        <taxon>Hexapoda</taxon>
        <taxon>Insecta</taxon>
        <taxon>Pterygota</taxon>
        <taxon>Neoptera</taxon>
        <taxon>Endopterygota</taxon>
        <taxon>Lepidoptera</taxon>
        <taxon>Glossata</taxon>
        <taxon>Ditrysia</taxon>
        <taxon>Tineoidea</taxon>
        <taxon>Psychidae</taxon>
        <taxon>Oiketicinae</taxon>
        <taxon>Eumeta</taxon>
    </lineage>
</organism>
<sequence length="112" mass="12486">MSTKRKSVLVSLHFLEFIEGVRKIAISYRGRLGAVLGRKRELSLRNKHTIYKMCIRPGITCASPVFARAAPKALNSLQVTRDKSCRVVTDAPWCVRNLISSQGSRAPCRGQT</sequence>
<accession>A0A4C1VIT8</accession>
<proteinExistence type="predicted"/>
<dbReference type="EMBL" id="BGZK01000345">
    <property type="protein sequence ID" value="GBP38207.1"/>
    <property type="molecule type" value="Genomic_DNA"/>
</dbReference>
<gene>
    <name evidence="1" type="ORF">EVAR_18086_1</name>
</gene>
<dbReference type="GO" id="GO:0003964">
    <property type="term" value="F:RNA-directed DNA polymerase activity"/>
    <property type="evidence" value="ECO:0007669"/>
    <property type="project" value="UniProtKB-KW"/>
</dbReference>
<evidence type="ECO:0000313" key="2">
    <source>
        <dbReference type="Proteomes" id="UP000299102"/>
    </source>
</evidence>